<protein>
    <submittedName>
        <fullName evidence="1">Uncharacterized protein</fullName>
    </submittedName>
</protein>
<organism evidence="1">
    <name type="scientific">marine sediment metagenome</name>
    <dbReference type="NCBI Taxonomy" id="412755"/>
    <lineage>
        <taxon>unclassified sequences</taxon>
        <taxon>metagenomes</taxon>
        <taxon>ecological metagenomes</taxon>
    </lineage>
</organism>
<gene>
    <name evidence="1" type="ORF">S01H1_08571</name>
</gene>
<name>X0SNL8_9ZZZZ</name>
<dbReference type="AlphaFoldDB" id="X0SNL8"/>
<reference evidence="1" key="1">
    <citation type="journal article" date="2014" name="Front. Microbiol.">
        <title>High frequency of phylogenetically diverse reductive dehalogenase-homologous genes in deep subseafloor sedimentary metagenomes.</title>
        <authorList>
            <person name="Kawai M."/>
            <person name="Futagami T."/>
            <person name="Toyoda A."/>
            <person name="Takaki Y."/>
            <person name="Nishi S."/>
            <person name="Hori S."/>
            <person name="Arai W."/>
            <person name="Tsubouchi T."/>
            <person name="Morono Y."/>
            <person name="Uchiyama I."/>
            <person name="Ito T."/>
            <person name="Fujiyama A."/>
            <person name="Inagaki F."/>
            <person name="Takami H."/>
        </authorList>
    </citation>
    <scope>NUCLEOTIDE SEQUENCE</scope>
    <source>
        <strain evidence="1">Expedition CK06-06</strain>
    </source>
</reference>
<proteinExistence type="predicted"/>
<dbReference type="EMBL" id="BARS01004389">
    <property type="protein sequence ID" value="GAF77447.1"/>
    <property type="molecule type" value="Genomic_DNA"/>
</dbReference>
<evidence type="ECO:0000313" key="1">
    <source>
        <dbReference type="EMBL" id="GAF77447.1"/>
    </source>
</evidence>
<accession>X0SNL8</accession>
<sequence length="102" mass="11196">MRLPTPFFDVFCLLMGVFMLFNQMLAAYFNESPEKTLPQVDLTAISKKSTAGVTQFEPVTITVKTIGSKADGAAYFVNQKEVGFSDLPEKLKALSPASVTLR</sequence>
<comment type="caution">
    <text evidence="1">The sequence shown here is derived from an EMBL/GenBank/DDBJ whole genome shotgun (WGS) entry which is preliminary data.</text>
</comment>
<feature type="non-terminal residue" evidence="1">
    <location>
        <position position="102"/>
    </location>
</feature>